<proteinExistence type="predicted"/>
<gene>
    <name evidence="1" type="ORF">Bca52824_075488</name>
</gene>
<dbReference type="InterPro" id="IPR027443">
    <property type="entry name" value="IPNS-like_sf"/>
</dbReference>
<dbReference type="Proteomes" id="UP000886595">
    <property type="component" value="Unassembled WGS sequence"/>
</dbReference>
<comment type="caution">
    <text evidence="1">The sequence shown here is derived from an EMBL/GenBank/DDBJ whole genome shotgun (WGS) entry which is preliminary data.</text>
</comment>
<dbReference type="Gene3D" id="2.60.120.330">
    <property type="entry name" value="B-lactam Antibiotic, Isopenicillin N Synthase, Chain"/>
    <property type="match status" value="1"/>
</dbReference>
<keyword evidence="2" id="KW-1185">Reference proteome</keyword>
<sequence length="183" mass="20624">MRSVGRKFLGLIALALDLDEGFFENIGALNDPTTVVRLLCYPGEVMSSVVETYGASAHSDYRMVTFLLTDGVPGFHPFVLTAVYEQQLVITSPVGRLLKDDVLGSMNAKRTNNLPRELRAYRFPPILADRYCEDLRFYDGQNQWDYIGTTGLHQEDLIFPLGVQTVHIRSCEMKTDQEDKVVS</sequence>
<evidence type="ECO:0000313" key="1">
    <source>
        <dbReference type="EMBL" id="KAG2256194.1"/>
    </source>
</evidence>
<reference evidence="1 2" key="1">
    <citation type="submission" date="2020-02" db="EMBL/GenBank/DDBJ databases">
        <authorList>
            <person name="Ma Q."/>
            <person name="Huang Y."/>
            <person name="Song X."/>
            <person name="Pei D."/>
        </authorList>
    </citation>
    <scope>NUCLEOTIDE SEQUENCE [LARGE SCALE GENOMIC DNA]</scope>
    <source>
        <strain evidence="1">Sxm20200214</strain>
        <tissue evidence="1">Leaf</tissue>
    </source>
</reference>
<name>A0A8X7PV59_BRACI</name>
<accession>A0A8X7PV59</accession>
<dbReference type="AlphaFoldDB" id="A0A8X7PV59"/>
<dbReference type="OrthoDB" id="288590at2759"/>
<dbReference type="EMBL" id="JAAMPC010000015">
    <property type="protein sequence ID" value="KAG2256194.1"/>
    <property type="molecule type" value="Genomic_DNA"/>
</dbReference>
<evidence type="ECO:0000313" key="2">
    <source>
        <dbReference type="Proteomes" id="UP000886595"/>
    </source>
</evidence>
<protein>
    <submittedName>
        <fullName evidence="1">Uncharacterized protein</fullName>
    </submittedName>
</protein>
<organism evidence="1 2">
    <name type="scientific">Brassica carinata</name>
    <name type="common">Ethiopian mustard</name>
    <name type="synonym">Abyssinian cabbage</name>
    <dbReference type="NCBI Taxonomy" id="52824"/>
    <lineage>
        <taxon>Eukaryota</taxon>
        <taxon>Viridiplantae</taxon>
        <taxon>Streptophyta</taxon>
        <taxon>Embryophyta</taxon>
        <taxon>Tracheophyta</taxon>
        <taxon>Spermatophyta</taxon>
        <taxon>Magnoliopsida</taxon>
        <taxon>eudicotyledons</taxon>
        <taxon>Gunneridae</taxon>
        <taxon>Pentapetalae</taxon>
        <taxon>rosids</taxon>
        <taxon>malvids</taxon>
        <taxon>Brassicales</taxon>
        <taxon>Brassicaceae</taxon>
        <taxon>Brassiceae</taxon>
        <taxon>Brassica</taxon>
    </lineage>
</organism>
<dbReference type="SUPFAM" id="SSF51197">
    <property type="entry name" value="Clavaminate synthase-like"/>
    <property type="match status" value="1"/>
</dbReference>